<evidence type="ECO:0000256" key="1">
    <source>
        <dbReference type="SAM" id="Phobius"/>
    </source>
</evidence>
<keyword evidence="1" id="KW-0472">Membrane</keyword>
<dbReference type="Proteomes" id="UP001283691">
    <property type="component" value="Unassembled WGS sequence"/>
</dbReference>
<dbReference type="EMBL" id="JAUQUR010000003">
    <property type="protein sequence ID" value="MDX4069577.1"/>
    <property type="molecule type" value="Genomic_DNA"/>
</dbReference>
<keyword evidence="1" id="KW-1133">Transmembrane helix</keyword>
<proteinExistence type="predicted"/>
<gene>
    <name evidence="2" type="ORF">Q6A80_07520</name>
</gene>
<evidence type="ECO:0000313" key="2">
    <source>
        <dbReference type="EMBL" id="MDX4069577.1"/>
    </source>
</evidence>
<feature type="non-terminal residue" evidence="2">
    <location>
        <position position="1"/>
    </location>
</feature>
<dbReference type="AlphaFoldDB" id="A0AAW9DBN7"/>
<protein>
    <submittedName>
        <fullName evidence="2">MBOAT family protein</fullName>
    </submittedName>
</protein>
<sequence length="130" mass="15107">ILAWFITFNFVNIAWIFFRAKEWDDAIKVLSSMFSLDNVVLPNPLATKLAFLKDFGVEFGGFIANLDNDGGKTLIPMMFFAFILVLFFKNSMEKRESFRSNYLNIIFAIICFSYAILSLNNISEFLYFNF</sequence>
<keyword evidence="1" id="KW-0812">Transmembrane</keyword>
<organism evidence="2 3">
    <name type="scientific">Aliarcobacter skirrowii</name>
    <dbReference type="NCBI Taxonomy" id="28200"/>
    <lineage>
        <taxon>Bacteria</taxon>
        <taxon>Pseudomonadati</taxon>
        <taxon>Campylobacterota</taxon>
        <taxon>Epsilonproteobacteria</taxon>
        <taxon>Campylobacterales</taxon>
        <taxon>Arcobacteraceae</taxon>
        <taxon>Aliarcobacter</taxon>
    </lineage>
</organism>
<comment type="caution">
    <text evidence="2">The sequence shown here is derived from an EMBL/GenBank/DDBJ whole genome shotgun (WGS) entry which is preliminary data.</text>
</comment>
<evidence type="ECO:0000313" key="3">
    <source>
        <dbReference type="Proteomes" id="UP001283691"/>
    </source>
</evidence>
<feature type="transmembrane region" description="Helical" evidence="1">
    <location>
        <begin position="102"/>
        <end position="122"/>
    </location>
</feature>
<reference evidence="2" key="2">
    <citation type="submission" date="2023-07" db="EMBL/GenBank/DDBJ databases">
        <authorList>
            <person name="Zhang M."/>
            <person name="Zhou G."/>
        </authorList>
    </citation>
    <scope>NUCLEOTIDE SEQUENCE</scope>
    <source>
        <strain evidence="2">BJSY19SF1-2</strain>
    </source>
</reference>
<name>A0AAW9DBN7_9BACT</name>
<feature type="transmembrane region" description="Helical" evidence="1">
    <location>
        <begin position="73"/>
        <end position="90"/>
    </location>
</feature>
<accession>A0AAW9DBN7</accession>
<reference evidence="2" key="1">
    <citation type="journal article" date="2023" name="Front. Microbiol.">
        <title>Genomic diversity and taxonomic marker for Arcobacter species.</title>
        <authorList>
            <person name="Zhou G."/>
            <person name="Gu Y."/>
            <person name="Wang H."/>
            <person name="Chen X."/>
            <person name="Zhang X."/>
            <person name="Shao Z."/>
            <person name="Yan X."/>
            <person name="Zhang J."/>
            <person name="Zhang M."/>
        </authorList>
    </citation>
    <scope>NUCLEOTIDE SEQUENCE</scope>
    <source>
        <strain evidence="2">BJSY19SF1-2</strain>
    </source>
</reference>